<sequence length="468" mass="50010">MGVCLSKAASPPNTAGLGGSTVGATLTRRPVDADIDFIDNDFDSSSTLVLLRAHLRSNAPVGHGQLELRLYTLGLGQDGLPEVSREDITSHRGSGWAEWRVVHAFDLPQHFRLTAVDQSLTTAATHQHVPVVDHLGHVDFALSELLCSPGQSLVFDVVSQGVTCEMSACVAVAPGTLLQLDVASRHLQLARDSTLGPEGLLDSPVLHLARKQEGQQTWSPVLKAQAPMMSQDWRLTDGGREPDKPVTLQVKQTQLRTQPCFLDFLAQGARLSLMFAVDFSESNPQQSHPACMHHYPQGEASACEQVLGCTADLVSVYCESNEFTLWGFGGSLSSAGCYPLNGNSFLPRIQGVDMLLNTYHQVLGKTSLQGPLQLLPVLQGAVQEVQSARAPHNSHHLLVITISDSPADLPSVRGLLPRLSALSLSALLIGIGDGGFEPLQAMADEQAMLSPADQGGCPASLRDEPGNI</sequence>
<keyword evidence="3" id="KW-1185">Reference proteome</keyword>
<comment type="caution">
    <text evidence="2">The sequence shown here is derived from an EMBL/GenBank/DDBJ whole genome shotgun (WGS) entry which is preliminary data.</text>
</comment>
<evidence type="ECO:0000313" key="3">
    <source>
        <dbReference type="Proteomes" id="UP001465755"/>
    </source>
</evidence>
<dbReference type="EMBL" id="JALJOQ010000113">
    <property type="protein sequence ID" value="KAK9796704.1"/>
    <property type="molecule type" value="Genomic_DNA"/>
</dbReference>
<dbReference type="GO" id="GO:0005886">
    <property type="term" value="C:plasma membrane"/>
    <property type="evidence" value="ECO:0007669"/>
    <property type="project" value="TreeGrafter"/>
</dbReference>
<feature type="domain" description="Copine C-terminal" evidence="1">
    <location>
        <begin position="293"/>
        <end position="451"/>
    </location>
</feature>
<dbReference type="Proteomes" id="UP001465755">
    <property type="component" value="Unassembled WGS sequence"/>
</dbReference>
<dbReference type="InterPro" id="IPR010734">
    <property type="entry name" value="Copine_C"/>
</dbReference>
<dbReference type="AlphaFoldDB" id="A0AAW1NTG0"/>
<dbReference type="GO" id="GO:0071277">
    <property type="term" value="P:cellular response to calcium ion"/>
    <property type="evidence" value="ECO:0007669"/>
    <property type="project" value="TreeGrafter"/>
</dbReference>
<dbReference type="GO" id="GO:0005544">
    <property type="term" value="F:calcium-dependent phospholipid binding"/>
    <property type="evidence" value="ECO:0007669"/>
    <property type="project" value="InterPro"/>
</dbReference>
<proteinExistence type="predicted"/>
<dbReference type="PANTHER" id="PTHR10857:SF106">
    <property type="entry name" value="C2 DOMAIN-CONTAINING PROTEIN"/>
    <property type="match status" value="1"/>
</dbReference>
<name>A0AAW1NTG0_9CHLO</name>
<gene>
    <name evidence="2" type="ORF">WJX73_006341</name>
</gene>
<dbReference type="Pfam" id="PF07002">
    <property type="entry name" value="Copine"/>
    <property type="match status" value="1"/>
</dbReference>
<evidence type="ECO:0000313" key="2">
    <source>
        <dbReference type="EMBL" id="KAK9796704.1"/>
    </source>
</evidence>
<accession>A0AAW1NTG0</accession>
<dbReference type="InterPro" id="IPR045052">
    <property type="entry name" value="Copine"/>
</dbReference>
<dbReference type="PANTHER" id="PTHR10857">
    <property type="entry name" value="COPINE"/>
    <property type="match status" value="1"/>
</dbReference>
<evidence type="ECO:0000259" key="1">
    <source>
        <dbReference type="Pfam" id="PF07002"/>
    </source>
</evidence>
<reference evidence="2 3" key="1">
    <citation type="journal article" date="2024" name="Nat. Commun.">
        <title>Phylogenomics reveals the evolutionary origins of lichenization in chlorophyte algae.</title>
        <authorList>
            <person name="Puginier C."/>
            <person name="Libourel C."/>
            <person name="Otte J."/>
            <person name="Skaloud P."/>
            <person name="Haon M."/>
            <person name="Grisel S."/>
            <person name="Petersen M."/>
            <person name="Berrin J.G."/>
            <person name="Delaux P.M."/>
            <person name="Dal Grande F."/>
            <person name="Keller J."/>
        </authorList>
    </citation>
    <scope>NUCLEOTIDE SEQUENCE [LARGE SCALE GENOMIC DNA]</scope>
    <source>
        <strain evidence="2 3">SAG 2036</strain>
    </source>
</reference>
<organism evidence="2 3">
    <name type="scientific">Symbiochloris irregularis</name>
    <dbReference type="NCBI Taxonomy" id="706552"/>
    <lineage>
        <taxon>Eukaryota</taxon>
        <taxon>Viridiplantae</taxon>
        <taxon>Chlorophyta</taxon>
        <taxon>core chlorophytes</taxon>
        <taxon>Trebouxiophyceae</taxon>
        <taxon>Trebouxiales</taxon>
        <taxon>Trebouxiaceae</taxon>
        <taxon>Symbiochloris</taxon>
    </lineage>
</organism>
<protein>
    <recommendedName>
        <fullName evidence="1">Copine C-terminal domain-containing protein</fullName>
    </recommendedName>
</protein>